<dbReference type="InterPro" id="IPR037151">
    <property type="entry name" value="AlkB-like_sf"/>
</dbReference>
<evidence type="ECO:0000313" key="4">
    <source>
        <dbReference type="EMBL" id="KAK4254371.1"/>
    </source>
</evidence>
<dbReference type="InterPro" id="IPR027450">
    <property type="entry name" value="AlkB-like"/>
</dbReference>
<reference evidence="4" key="1">
    <citation type="submission" date="2023-10" db="EMBL/GenBank/DDBJ databases">
        <title>Chromosome-level genome of the transformable northern wattle, Acacia crassicarpa.</title>
        <authorList>
            <person name="Massaro I."/>
            <person name="Sinha N.R."/>
            <person name="Poethig S."/>
            <person name="Leichty A.R."/>
        </authorList>
    </citation>
    <scope>NUCLEOTIDE SEQUENCE</scope>
    <source>
        <strain evidence="4">Acra3RX</strain>
        <tissue evidence="4">Leaf</tissue>
    </source>
</reference>
<gene>
    <name evidence="4" type="ORF">QN277_009766</name>
</gene>
<dbReference type="Gene3D" id="2.60.120.590">
    <property type="entry name" value="Alpha-ketoglutarate-dependent dioxygenase AlkB-like"/>
    <property type="match status" value="1"/>
</dbReference>
<dbReference type="PROSITE" id="PS51471">
    <property type="entry name" value="FE2OG_OXY"/>
    <property type="match status" value="1"/>
</dbReference>
<feature type="domain" description="Fe2OG dioxygenase" evidence="3">
    <location>
        <begin position="332"/>
        <end position="429"/>
    </location>
</feature>
<evidence type="ECO:0000256" key="2">
    <source>
        <dbReference type="SAM" id="MobiDB-lite"/>
    </source>
</evidence>
<keyword evidence="5" id="KW-1185">Reference proteome</keyword>
<dbReference type="Pfam" id="PF13532">
    <property type="entry name" value="2OG-FeII_Oxy_2"/>
    <property type="match status" value="1"/>
</dbReference>
<protein>
    <recommendedName>
        <fullName evidence="3">Fe2OG dioxygenase domain-containing protein</fullName>
    </recommendedName>
</protein>
<proteinExistence type="inferred from homology"/>
<comment type="caution">
    <text evidence="4">The sequence shown here is derived from an EMBL/GenBank/DDBJ whole genome shotgun (WGS) entry which is preliminary data.</text>
</comment>
<organism evidence="4 5">
    <name type="scientific">Acacia crassicarpa</name>
    <name type="common">northern wattle</name>
    <dbReference type="NCBI Taxonomy" id="499986"/>
    <lineage>
        <taxon>Eukaryota</taxon>
        <taxon>Viridiplantae</taxon>
        <taxon>Streptophyta</taxon>
        <taxon>Embryophyta</taxon>
        <taxon>Tracheophyta</taxon>
        <taxon>Spermatophyta</taxon>
        <taxon>Magnoliopsida</taxon>
        <taxon>eudicotyledons</taxon>
        <taxon>Gunneridae</taxon>
        <taxon>Pentapetalae</taxon>
        <taxon>rosids</taxon>
        <taxon>fabids</taxon>
        <taxon>Fabales</taxon>
        <taxon>Fabaceae</taxon>
        <taxon>Caesalpinioideae</taxon>
        <taxon>mimosoid clade</taxon>
        <taxon>Acacieae</taxon>
        <taxon>Acacia</taxon>
    </lineage>
</organism>
<dbReference type="InterPro" id="IPR044842">
    <property type="entry name" value="ALKBH9B/ALKBH10B-like"/>
</dbReference>
<dbReference type="GO" id="GO:0032451">
    <property type="term" value="F:demethylase activity"/>
    <property type="evidence" value="ECO:0007669"/>
    <property type="project" value="InterPro"/>
</dbReference>
<name>A0AAE1IPX4_9FABA</name>
<dbReference type="SUPFAM" id="SSF51197">
    <property type="entry name" value="Clavaminate synthase-like"/>
    <property type="match status" value="1"/>
</dbReference>
<dbReference type="AlphaFoldDB" id="A0AAE1IPX4"/>
<feature type="region of interest" description="Disordered" evidence="2">
    <location>
        <begin position="38"/>
        <end position="67"/>
    </location>
</feature>
<dbReference type="PANTHER" id="PTHR31447:SF1">
    <property type="entry name" value="OS06G0138200 PROTEIN"/>
    <property type="match status" value="1"/>
</dbReference>
<comment type="similarity">
    <text evidence="1">Belongs to the alkB family.</text>
</comment>
<dbReference type="EMBL" id="JAWXYG010000014">
    <property type="protein sequence ID" value="KAK4254371.1"/>
    <property type="molecule type" value="Genomic_DNA"/>
</dbReference>
<evidence type="ECO:0000259" key="3">
    <source>
        <dbReference type="PROSITE" id="PS51471"/>
    </source>
</evidence>
<accession>A0AAE1IPX4</accession>
<dbReference type="PANTHER" id="PTHR31447">
    <property type="entry name" value="HYDROXYPROLINE-RICH GLYCOPROTEIN FAMILY PROTEIN-RELATED"/>
    <property type="match status" value="1"/>
</dbReference>
<evidence type="ECO:0000313" key="5">
    <source>
        <dbReference type="Proteomes" id="UP001293593"/>
    </source>
</evidence>
<feature type="region of interest" description="Disordered" evidence="2">
    <location>
        <begin position="436"/>
        <end position="477"/>
    </location>
</feature>
<evidence type="ECO:0000256" key="1">
    <source>
        <dbReference type="ARBA" id="ARBA00007879"/>
    </source>
</evidence>
<dbReference type="GO" id="GO:0003729">
    <property type="term" value="F:mRNA binding"/>
    <property type="evidence" value="ECO:0007669"/>
    <property type="project" value="InterPro"/>
</dbReference>
<dbReference type="GO" id="GO:0006402">
    <property type="term" value="P:mRNA catabolic process"/>
    <property type="evidence" value="ECO:0007669"/>
    <property type="project" value="InterPro"/>
</dbReference>
<dbReference type="Proteomes" id="UP001293593">
    <property type="component" value="Unassembled WGS sequence"/>
</dbReference>
<sequence>MEILESLDKEQILEILSDSICHHCVARLHERILSPRKRDRYETSDAADDDNYYVSPRHTPYKSRNGKYYESPYTEDEDDYYVSSTDASYRFRNGKHYETSYADNDDYASAYSRDAYRQSRISNAQVFHTRRHREEEYTARQRRETPWLRKHNNRHAFDSTPKYLNRKRQSTAPPSDYDLLLSDGIGGVSLFECGLPEEQKEHIRCSLVSSKKDFEHIEKMDGRDINILQGLQLHHQVFNAEEQRNIVKYVYKLQERGQKGNFKRRTYSEPKKWMRGKGRVTIQFGCCYNYARDNHGNPPGILRDEEADPLPNLFKKMIKRLVRWHIIPATCIPNSCVVNIYEEGDCIPPHIDHHDFVRPFSTVSLLSECDILFGSNLKVVRPGEFEGPAFVTLPVGSVFIFNGNGADKAKHCIPSVRTKRISITFRRVDDSKLPFNFSPDPELEGIKPLSLSSPSKTEDECDNIENSENKKHKTNSV</sequence>
<dbReference type="InterPro" id="IPR005123">
    <property type="entry name" value="Oxoglu/Fe-dep_dioxygenase_dom"/>
</dbReference>